<dbReference type="EMBL" id="AP029170">
    <property type="protein sequence ID" value="BFD46060.1"/>
    <property type="molecule type" value="Genomic_DNA"/>
</dbReference>
<evidence type="ECO:0000256" key="1">
    <source>
        <dbReference type="ARBA" id="ARBA00004328"/>
    </source>
</evidence>
<evidence type="ECO:0000256" key="3">
    <source>
        <dbReference type="ARBA" id="ARBA00023219"/>
    </source>
</evidence>
<dbReference type="InterPro" id="IPR020991">
    <property type="entry name" value="Connector_podovirus"/>
</dbReference>
<name>A0AAT9G8D9_9RICK</name>
<protein>
    <submittedName>
        <fullName evidence="4">Portal protein</fullName>
    </submittedName>
</protein>
<proteinExistence type="predicted"/>
<evidence type="ECO:0000313" key="4">
    <source>
        <dbReference type="EMBL" id="BFD46060.1"/>
    </source>
</evidence>
<organism evidence="4">
    <name type="scientific">Candidatus Tisiphia endosymbiont of Sergentomyia squamirostris</name>
    <dbReference type="NCBI Taxonomy" id="3113639"/>
    <lineage>
        <taxon>Bacteria</taxon>
        <taxon>Pseudomonadati</taxon>
        <taxon>Pseudomonadota</taxon>
        <taxon>Alphaproteobacteria</taxon>
        <taxon>Rickettsiales</taxon>
        <taxon>Rickettsiaceae</taxon>
        <taxon>Rickettsieae</taxon>
        <taxon>Candidatus Tisiphia</taxon>
    </lineage>
</organism>
<dbReference type="Pfam" id="PF12236">
    <property type="entry name" value="Head-tail_con"/>
    <property type="match status" value="1"/>
</dbReference>
<comment type="subcellular location">
    <subcellularLocation>
        <location evidence="1">Virion</location>
    </subcellularLocation>
</comment>
<evidence type="ECO:0000256" key="2">
    <source>
        <dbReference type="ARBA" id="ARBA00022612"/>
    </source>
</evidence>
<accession>A0AAT9G8D9</accession>
<reference evidence="4" key="1">
    <citation type="submission" date="2024-01" db="EMBL/GenBank/DDBJ databases">
        <title>Sequencing the genomes of a sandfly, Sergentomyia squamirostris, and its two endosymbionts.</title>
        <authorList>
            <person name="Itokawa K."/>
            <person name="Sanjoba C."/>
        </authorList>
    </citation>
    <scope>NUCLEOTIDE SEQUENCE</scope>
    <source>
        <strain evidence="4">RiSSQ</strain>
    </source>
</reference>
<keyword evidence="2" id="KW-1188">Viral release from host cell</keyword>
<keyword evidence="3" id="KW-0231">Viral genome packaging</keyword>
<dbReference type="AlphaFoldDB" id="A0AAT9G8D9"/>
<gene>
    <name evidence="4" type="ORF">DMENIID0002_07060</name>
</gene>
<sequence>MPDNDVNKKIEYFDNLKSKREKWHHIWDELKKYVCPQTESNKVIFDSTSIWSREQLASGLQSLLVNPAMNWFNLSIVIEDENQYQQQLTSAELNILAQMLEKAIMDIFNNPASNFYNQIHQFFLNLAAFGTAIFYVEEEPALTQTLFFRNINLQECYFEEDKFGFVNTMYRLFTMPIKAASAKWPDFADFKERLAKNPDETVEILHIVSPQSQNQSGKGAKRLMTTLAYSSEYIHLAEQKIISQSGYSYFPFFVTRWIKEEGQVYGYAPAHHVLPDIKLLNSLRQITLKVAQKQLDPPLLVPKDGYYLPLYTTPGSVNFYRNGMADKIMPLTGMENILPTEIEQNQCRDAIFKAFYVDIFRMQKENKEMTATEVQIRTEEQYRLMSPMVGRIETEFLNPLITVIYQTLIKYNRVPILEGTTRPPDIDIEYVSPLSKAQKSSTISSVEQVLGFFQRSGISNFYPEIYDNINWDECFKLFCQLRGTPSSILKSEQEVLQLRQQRRMMHLQQVQQQMQGQQNKTIN</sequence>